<organism evidence="1 2">
    <name type="scientific">Dendrobium nobile</name>
    <name type="common">Orchid</name>
    <dbReference type="NCBI Taxonomy" id="94219"/>
    <lineage>
        <taxon>Eukaryota</taxon>
        <taxon>Viridiplantae</taxon>
        <taxon>Streptophyta</taxon>
        <taxon>Embryophyta</taxon>
        <taxon>Tracheophyta</taxon>
        <taxon>Spermatophyta</taxon>
        <taxon>Magnoliopsida</taxon>
        <taxon>Liliopsida</taxon>
        <taxon>Asparagales</taxon>
        <taxon>Orchidaceae</taxon>
        <taxon>Epidendroideae</taxon>
        <taxon>Malaxideae</taxon>
        <taxon>Dendrobiinae</taxon>
        <taxon>Dendrobium</taxon>
    </lineage>
</organism>
<dbReference type="AlphaFoldDB" id="A0A8T3AXD2"/>
<accession>A0A8T3AXD2</accession>
<evidence type="ECO:0000313" key="1">
    <source>
        <dbReference type="EMBL" id="KAI0500734.1"/>
    </source>
</evidence>
<gene>
    <name evidence="1" type="ORF">KFK09_018950</name>
</gene>
<comment type="caution">
    <text evidence="1">The sequence shown here is derived from an EMBL/GenBank/DDBJ whole genome shotgun (WGS) entry which is preliminary data.</text>
</comment>
<dbReference type="Proteomes" id="UP000829196">
    <property type="component" value="Unassembled WGS sequence"/>
</dbReference>
<proteinExistence type="predicted"/>
<name>A0A8T3AXD2_DENNO</name>
<evidence type="ECO:0000313" key="2">
    <source>
        <dbReference type="Proteomes" id="UP000829196"/>
    </source>
</evidence>
<reference evidence="1" key="1">
    <citation type="journal article" date="2022" name="Front. Genet.">
        <title>Chromosome-Scale Assembly of the Dendrobium nobile Genome Provides Insights Into the Molecular Mechanism of the Biosynthesis of the Medicinal Active Ingredient of Dendrobium.</title>
        <authorList>
            <person name="Xu Q."/>
            <person name="Niu S.-C."/>
            <person name="Li K.-L."/>
            <person name="Zheng P.-J."/>
            <person name="Zhang X.-J."/>
            <person name="Jia Y."/>
            <person name="Liu Y."/>
            <person name="Niu Y.-X."/>
            <person name="Yu L.-H."/>
            <person name="Chen D.-F."/>
            <person name="Zhang G.-Q."/>
        </authorList>
    </citation>
    <scope>NUCLEOTIDE SEQUENCE</scope>
    <source>
        <tissue evidence="1">Leaf</tissue>
    </source>
</reference>
<keyword evidence="2" id="KW-1185">Reference proteome</keyword>
<dbReference type="EMBL" id="JAGYWB010000013">
    <property type="protein sequence ID" value="KAI0500734.1"/>
    <property type="molecule type" value="Genomic_DNA"/>
</dbReference>
<sequence length="97" mass="10833">MKRNDRYFPASLINGENDSGSYLTAASSELLMSKCSLALLPAYATPKGTATLANSFQQKHRAQSEGRDQSDYESTCRCWKRERRGGGRPAQHECIFI</sequence>
<protein>
    <submittedName>
        <fullName evidence="1">Uncharacterized protein</fullName>
    </submittedName>
</protein>